<dbReference type="AlphaFoldDB" id="M2NY52"/>
<dbReference type="PATRIC" id="fig|1238180.3.peg.2479"/>
<dbReference type="SUPFAM" id="SSF55874">
    <property type="entry name" value="ATPase domain of HSP90 chaperone/DNA topoisomerase II/histidine kinase"/>
    <property type="match status" value="1"/>
</dbReference>
<dbReference type="EMBL" id="ANMG01000021">
    <property type="protein sequence ID" value="EMD27584.1"/>
    <property type="molecule type" value="Genomic_DNA"/>
</dbReference>
<evidence type="ECO:0000313" key="1">
    <source>
        <dbReference type="EMBL" id="EMD27584.1"/>
    </source>
</evidence>
<evidence type="ECO:0000313" key="2">
    <source>
        <dbReference type="EMBL" id="OOC02998.1"/>
    </source>
</evidence>
<dbReference type="EMBL" id="MUXN01000023">
    <property type="protein sequence ID" value="OOC02998.1"/>
    <property type="molecule type" value="Genomic_DNA"/>
</dbReference>
<comment type="caution">
    <text evidence="1">The sequence shown here is derived from an EMBL/GenBank/DDBJ whole genome shotgun (WGS) entry which is preliminary data.</text>
</comment>
<keyword evidence="2" id="KW-0067">ATP-binding</keyword>
<organism evidence="1 3">
    <name type="scientific">Amycolatopsis azurea DSM 43854</name>
    <dbReference type="NCBI Taxonomy" id="1238180"/>
    <lineage>
        <taxon>Bacteria</taxon>
        <taxon>Bacillati</taxon>
        <taxon>Actinomycetota</taxon>
        <taxon>Actinomycetes</taxon>
        <taxon>Pseudonocardiales</taxon>
        <taxon>Pseudonocardiaceae</taxon>
        <taxon>Amycolatopsis</taxon>
    </lineage>
</organism>
<dbReference type="Gene3D" id="3.30.565.10">
    <property type="entry name" value="Histidine kinase-like ATPase, C-terminal domain"/>
    <property type="match status" value="1"/>
</dbReference>
<dbReference type="GO" id="GO:0005524">
    <property type="term" value="F:ATP binding"/>
    <property type="evidence" value="ECO:0007669"/>
    <property type="project" value="UniProtKB-KW"/>
</dbReference>
<dbReference type="RefSeq" id="WP_005154951.1">
    <property type="nucleotide sequence ID" value="NZ_ANMG01000021.1"/>
</dbReference>
<reference evidence="1 3" key="1">
    <citation type="submission" date="2012-10" db="EMBL/GenBank/DDBJ databases">
        <title>Genome assembly of Amycolatopsis azurea DSM 43854.</title>
        <authorList>
            <person name="Khatri I."/>
            <person name="Kaur I."/>
            <person name="Subramanian S."/>
            <person name="Mayilraj S."/>
        </authorList>
    </citation>
    <scope>NUCLEOTIDE SEQUENCE [LARGE SCALE GENOMIC DNA]</scope>
    <source>
        <strain evidence="1 3">DSM 43854</strain>
    </source>
</reference>
<dbReference type="PANTHER" id="PTHR35526">
    <property type="entry name" value="ANTI-SIGMA-F FACTOR RSBW-RELATED"/>
    <property type="match status" value="1"/>
</dbReference>
<dbReference type="GO" id="GO:0004674">
    <property type="term" value="F:protein serine/threonine kinase activity"/>
    <property type="evidence" value="ECO:0007669"/>
    <property type="project" value="UniProtKB-KW"/>
</dbReference>
<dbReference type="InterPro" id="IPR036890">
    <property type="entry name" value="HATPase_C_sf"/>
</dbReference>
<sequence>MDGDSESYSENVELELDRLIQRIIWTAEVKISLAKRPERRRVRSTIANCLGFGRSKEEPLGAVLLVLDELIANAYQHTTTPGELRVTRQAHGTLIEVTDDDPDIENLNSRTTNLLGQGYHGLRLVAHLALSWGVRPEEAGKVVWALVPAQMYDER</sequence>
<dbReference type="Proteomes" id="UP000188551">
    <property type="component" value="Unassembled WGS sequence"/>
</dbReference>
<keyword evidence="4" id="KW-1185">Reference proteome</keyword>
<dbReference type="CDD" id="cd16936">
    <property type="entry name" value="HATPase_RsbW-like"/>
    <property type="match status" value="1"/>
</dbReference>
<evidence type="ECO:0000313" key="3">
    <source>
        <dbReference type="Proteomes" id="UP000014137"/>
    </source>
</evidence>
<proteinExistence type="predicted"/>
<name>M2NY52_9PSEU</name>
<accession>M2NY52</accession>
<dbReference type="OrthoDB" id="4325132at2"/>
<evidence type="ECO:0000313" key="4">
    <source>
        <dbReference type="Proteomes" id="UP000188551"/>
    </source>
</evidence>
<dbReference type="Proteomes" id="UP000014137">
    <property type="component" value="Unassembled WGS sequence"/>
</dbReference>
<keyword evidence="2" id="KW-0547">Nucleotide-binding</keyword>
<reference evidence="2 4" key="2">
    <citation type="submission" date="2017-02" db="EMBL/GenBank/DDBJ databases">
        <title>Amycolatopsis azurea DSM 43854 draft genome.</title>
        <authorList>
            <person name="Mayilraj S."/>
        </authorList>
    </citation>
    <scope>NUCLEOTIDE SEQUENCE [LARGE SCALE GENOMIC DNA]</scope>
    <source>
        <strain evidence="2 4">DSM 43854</strain>
    </source>
</reference>
<dbReference type="PANTHER" id="PTHR35526:SF3">
    <property type="entry name" value="ANTI-SIGMA-F FACTOR RSBW"/>
    <property type="match status" value="1"/>
</dbReference>
<dbReference type="InterPro" id="IPR050267">
    <property type="entry name" value="Anti-sigma-factor_SerPK"/>
</dbReference>
<protein>
    <submittedName>
        <fullName evidence="2">ATP-binding protein</fullName>
    </submittedName>
</protein>
<gene>
    <name evidence="2" type="ORF">B0293_28920</name>
    <name evidence="1" type="ORF">C791_1880</name>
</gene>